<evidence type="ECO:0000256" key="2">
    <source>
        <dbReference type="SAM" id="SignalP"/>
    </source>
</evidence>
<sequence>MTMTRPVALAIAGALMATQAAQAQDGALRIYSAYPDEHMQALIEGFGKAHPDVDVQVSVQPGEQLLSTLELELRAGRPQADLVGLNQASIAALQQAHQAFATYAPAELDAVRSEVRDPSGTSVPACVNLYLLQYNTNAISEEDRPSSWNDLLDPRWKSQIALADPASSQSVHSFIWFISEYLPSQQDGSFGWEYFEKLAQNDPRLERSHGTIRDMTASGERPLAVQLLANGQTSANRGDPTSLVWPEEGSPGEISSFAMFENAANPEAARAWLDFIVSAEAQAMMPAALGCAPVRNDVDYRFPDGTAVGDVTIVPVDADFIAAERDSQIDRFNAAFGR</sequence>
<feature type="signal peptide" evidence="2">
    <location>
        <begin position="1"/>
        <end position="23"/>
    </location>
</feature>
<gene>
    <name evidence="3" type="ORF">SAMN04487993_100454</name>
</gene>
<evidence type="ECO:0000313" key="4">
    <source>
        <dbReference type="Proteomes" id="UP000199093"/>
    </source>
</evidence>
<organism evidence="3 4">
    <name type="scientific">Salipiger marinus</name>
    <dbReference type="NCBI Taxonomy" id="555512"/>
    <lineage>
        <taxon>Bacteria</taxon>
        <taxon>Pseudomonadati</taxon>
        <taxon>Pseudomonadota</taxon>
        <taxon>Alphaproteobacteria</taxon>
        <taxon>Rhodobacterales</taxon>
        <taxon>Roseobacteraceae</taxon>
        <taxon>Salipiger</taxon>
    </lineage>
</organism>
<name>A0A1G8K690_9RHOB</name>
<keyword evidence="4" id="KW-1185">Reference proteome</keyword>
<dbReference type="PANTHER" id="PTHR30006">
    <property type="entry name" value="THIAMINE-BINDING PERIPLASMIC PROTEIN-RELATED"/>
    <property type="match status" value="1"/>
</dbReference>
<proteinExistence type="predicted"/>
<dbReference type="AlphaFoldDB" id="A0A1G8K690"/>
<feature type="chain" id="PRO_5011518022" evidence="2">
    <location>
        <begin position="24"/>
        <end position="338"/>
    </location>
</feature>
<dbReference type="RefSeq" id="WP_165616735.1">
    <property type="nucleotide sequence ID" value="NZ_FNEJ01000004.1"/>
</dbReference>
<evidence type="ECO:0000256" key="1">
    <source>
        <dbReference type="ARBA" id="ARBA00022729"/>
    </source>
</evidence>
<keyword evidence="1 2" id="KW-0732">Signal</keyword>
<evidence type="ECO:0000313" key="3">
    <source>
        <dbReference type="EMBL" id="SDI38932.1"/>
    </source>
</evidence>
<dbReference type="Gene3D" id="3.40.190.10">
    <property type="entry name" value="Periplasmic binding protein-like II"/>
    <property type="match status" value="2"/>
</dbReference>
<dbReference type="Proteomes" id="UP000199093">
    <property type="component" value="Unassembled WGS sequence"/>
</dbReference>
<dbReference type="PANTHER" id="PTHR30006:SF2">
    <property type="entry name" value="ABC TRANSPORTER SUBSTRATE-BINDING PROTEIN"/>
    <property type="match status" value="1"/>
</dbReference>
<accession>A0A1G8K690</accession>
<dbReference type="Pfam" id="PF13343">
    <property type="entry name" value="SBP_bac_6"/>
    <property type="match status" value="1"/>
</dbReference>
<reference evidence="3 4" key="1">
    <citation type="submission" date="2016-10" db="EMBL/GenBank/DDBJ databases">
        <authorList>
            <person name="de Groot N.N."/>
        </authorList>
    </citation>
    <scope>NUCLEOTIDE SEQUENCE [LARGE SCALE GENOMIC DNA]</scope>
    <source>
        <strain evidence="3 4">DSM 26424</strain>
    </source>
</reference>
<dbReference type="STRING" id="555512.SAMN04487993_100454"/>
<protein>
    <submittedName>
        <fullName evidence="3">Extracellular solute-binding protein</fullName>
    </submittedName>
</protein>
<dbReference type="SUPFAM" id="SSF53850">
    <property type="entry name" value="Periplasmic binding protein-like II"/>
    <property type="match status" value="1"/>
</dbReference>
<dbReference type="EMBL" id="FNEJ01000004">
    <property type="protein sequence ID" value="SDI38932.1"/>
    <property type="molecule type" value="Genomic_DNA"/>
</dbReference>